<dbReference type="Pfam" id="PF12698">
    <property type="entry name" value="ABC2_membrane_3"/>
    <property type="match status" value="1"/>
</dbReference>
<dbReference type="EMBL" id="DQTV01000039">
    <property type="protein sequence ID" value="HIP56832.1"/>
    <property type="molecule type" value="Genomic_DNA"/>
</dbReference>
<evidence type="ECO:0000256" key="3">
    <source>
        <dbReference type="ARBA" id="ARBA00022989"/>
    </source>
</evidence>
<dbReference type="GO" id="GO:0140359">
    <property type="term" value="F:ABC-type transporter activity"/>
    <property type="evidence" value="ECO:0007669"/>
    <property type="project" value="InterPro"/>
</dbReference>
<dbReference type="GO" id="GO:0016020">
    <property type="term" value="C:membrane"/>
    <property type="evidence" value="ECO:0007669"/>
    <property type="project" value="UniProtKB-SubCell"/>
</dbReference>
<evidence type="ECO:0000313" key="8">
    <source>
        <dbReference type="Proteomes" id="UP000605805"/>
    </source>
</evidence>
<feature type="transmembrane region" description="Helical" evidence="5">
    <location>
        <begin position="418"/>
        <end position="438"/>
    </location>
</feature>
<comment type="subcellular location">
    <subcellularLocation>
        <location evidence="1">Membrane</location>
        <topology evidence="1">Multi-pass membrane protein</topology>
    </subcellularLocation>
</comment>
<evidence type="ECO:0000256" key="4">
    <source>
        <dbReference type="ARBA" id="ARBA00023136"/>
    </source>
</evidence>
<gene>
    <name evidence="7" type="ORF">EYH02_02015</name>
</gene>
<evidence type="ECO:0000259" key="6">
    <source>
        <dbReference type="Pfam" id="PF12698"/>
    </source>
</evidence>
<keyword evidence="4 5" id="KW-0472">Membrane</keyword>
<evidence type="ECO:0000256" key="2">
    <source>
        <dbReference type="ARBA" id="ARBA00022692"/>
    </source>
</evidence>
<keyword evidence="3 5" id="KW-1133">Transmembrane helix</keyword>
<dbReference type="PANTHER" id="PTHR43471">
    <property type="entry name" value="ABC TRANSPORTER PERMEASE"/>
    <property type="match status" value="1"/>
</dbReference>
<organism evidence="7 8">
    <name type="scientific">Ignisphaera aggregans</name>
    <dbReference type="NCBI Taxonomy" id="334771"/>
    <lineage>
        <taxon>Archaea</taxon>
        <taxon>Thermoproteota</taxon>
        <taxon>Thermoprotei</taxon>
        <taxon>Desulfurococcales</taxon>
        <taxon>Desulfurococcaceae</taxon>
        <taxon>Ignisphaera</taxon>
    </lineage>
</organism>
<keyword evidence="2 5" id="KW-0812">Transmembrane</keyword>
<accession>A0A832YYE6</accession>
<feature type="transmembrane region" description="Helical" evidence="5">
    <location>
        <begin position="357"/>
        <end position="378"/>
    </location>
</feature>
<dbReference type="PANTHER" id="PTHR43471:SF3">
    <property type="entry name" value="ABC TRANSPORTER PERMEASE PROTEIN NATB"/>
    <property type="match status" value="1"/>
</dbReference>
<comment type="caution">
    <text evidence="7">The sequence shown here is derived from an EMBL/GenBank/DDBJ whole genome shotgun (WGS) entry which is preliminary data.</text>
</comment>
<dbReference type="AlphaFoldDB" id="A0A832YYE6"/>
<reference evidence="7" key="1">
    <citation type="journal article" date="2020" name="ISME J.">
        <title>Gammaproteobacteria mediating utilization of methyl-, sulfur- and petroleum organic compounds in deep ocean hydrothermal plumes.</title>
        <authorList>
            <person name="Zhou Z."/>
            <person name="Liu Y."/>
            <person name="Pan J."/>
            <person name="Cron B.R."/>
            <person name="Toner B.M."/>
            <person name="Anantharaman K."/>
            <person name="Breier J.A."/>
            <person name="Dick G.J."/>
            <person name="Li M."/>
        </authorList>
    </citation>
    <scope>NUCLEOTIDE SEQUENCE</scope>
    <source>
        <strain evidence="7">SZUA-1435</strain>
    </source>
</reference>
<evidence type="ECO:0000256" key="1">
    <source>
        <dbReference type="ARBA" id="ARBA00004141"/>
    </source>
</evidence>
<feature type="domain" description="ABC-2 type transporter transmembrane" evidence="6">
    <location>
        <begin position="29"/>
        <end position="433"/>
    </location>
</feature>
<evidence type="ECO:0000313" key="7">
    <source>
        <dbReference type="EMBL" id="HIP56832.1"/>
    </source>
</evidence>
<feature type="transmembrane region" description="Helical" evidence="5">
    <location>
        <begin position="25"/>
        <end position="47"/>
    </location>
</feature>
<sequence length="459" mass="50052">MRRGVRALKQLLIKDIKDLLRDPRIFIPFIISAVLLPIVGIVVVQGFRQSVQAVIARPIESFAVVDLDGSELSKFIIEALNRSESVHIETFKDIQEAIVEGESEFIVVIPPGFANQFRSYVNGSGAMPVLIVIQRVESIGLGIESARAYRGVEIISSILRSMLANRLGISKALPAVLNPIASDVLLYLEPRQVFVYVTGASATMMTLPMFVAPLIVAIIGLTVLQIAATSMALENEVKTFETLLTLPIPRSSILLSKILGAFVVGLIGSMFTVIGFAIYTYMVSAGIAQYATIITPSKSPAIQLLLSLGIQNIVSPLSLLIPKISFLAMIVVSSIIMVFFLAVLGVVIGALSSDVRIASTFVGPLAMPIFIAIYFIGFTDPLHLDSFVRLVLLSIPITQTALLSKLMIVNLWLPEITIGIIISLSLTLATLIVSSRLLSMETLARIHYYFTKRKMRQLR</sequence>
<protein>
    <submittedName>
        <fullName evidence="7">ABC transporter permease</fullName>
    </submittedName>
</protein>
<feature type="transmembrane region" description="Helical" evidence="5">
    <location>
        <begin position="327"/>
        <end position="351"/>
    </location>
</feature>
<name>A0A832YYE6_9CREN</name>
<dbReference type="InterPro" id="IPR013525">
    <property type="entry name" value="ABC2_TM"/>
</dbReference>
<dbReference type="Gene3D" id="3.40.1710.10">
    <property type="entry name" value="abc type-2 transporter like domain"/>
    <property type="match status" value="1"/>
</dbReference>
<feature type="transmembrane region" description="Helical" evidence="5">
    <location>
        <begin position="210"/>
        <end position="233"/>
    </location>
</feature>
<proteinExistence type="predicted"/>
<evidence type="ECO:0000256" key="5">
    <source>
        <dbReference type="SAM" id="Phobius"/>
    </source>
</evidence>
<feature type="transmembrane region" description="Helical" evidence="5">
    <location>
        <begin position="254"/>
        <end position="281"/>
    </location>
</feature>
<feature type="transmembrane region" description="Helical" evidence="5">
    <location>
        <begin position="301"/>
        <end position="320"/>
    </location>
</feature>
<dbReference type="Proteomes" id="UP000605805">
    <property type="component" value="Unassembled WGS sequence"/>
</dbReference>
<feature type="transmembrane region" description="Helical" evidence="5">
    <location>
        <begin position="390"/>
        <end position="412"/>
    </location>
</feature>